<reference evidence="2" key="1">
    <citation type="submission" date="2017-02" db="EMBL/GenBank/DDBJ databases">
        <authorList>
            <person name="Furmanczyk E.M."/>
        </authorList>
    </citation>
    <scope>NUCLEOTIDE SEQUENCE [LARGE SCALE GENOMIC DNA]</scope>
    <source>
        <strain evidence="2">AP3_22</strain>
    </source>
</reference>
<evidence type="ECO:0000313" key="1">
    <source>
        <dbReference type="EMBL" id="POF41222.1"/>
    </source>
</evidence>
<sequence length="113" mass="12421">MKKLKGVFLDAAITRISRDLIALEGTGLAVDVDETLRKLNEKHHIVPIEELENLQNDVNLSITMERGRRLKSASTFGYGSYRAVPYVDKAVEAMTTLGEVAASLSSDKQKVSS</sequence>
<dbReference type="RefSeq" id="WP_103396100.1">
    <property type="nucleotide sequence ID" value="NZ_MUJK01000005.1"/>
</dbReference>
<accession>A0A2S3VMP7</accession>
<dbReference type="EMBL" id="MUJK01000005">
    <property type="protein sequence ID" value="POF41222.1"/>
    <property type="molecule type" value="Genomic_DNA"/>
</dbReference>
<dbReference type="AlphaFoldDB" id="A0A2S3VMP7"/>
<evidence type="ECO:0000313" key="2">
    <source>
        <dbReference type="Proteomes" id="UP000237440"/>
    </source>
</evidence>
<dbReference type="OrthoDB" id="9873752at2"/>
<keyword evidence="2" id="KW-1185">Reference proteome</keyword>
<gene>
    <name evidence="1" type="ORF">B0D71_18505</name>
</gene>
<organism evidence="1 2">
    <name type="scientific">Pseudomonas laurylsulfativorans</name>
    <dbReference type="NCBI Taxonomy" id="1943631"/>
    <lineage>
        <taxon>Bacteria</taxon>
        <taxon>Pseudomonadati</taxon>
        <taxon>Pseudomonadota</taxon>
        <taxon>Gammaproteobacteria</taxon>
        <taxon>Pseudomonadales</taxon>
        <taxon>Pseudomonadaceae</taxon>
        <taxon>Pseudomonas</taxon>
    </lineage>
</organism>
<proteinExistence type="predicted"/>
<name>A0A2S3VMP7_9PSED</name>
<comment type="caution">
    <text evidence="1">The sequence shown here is derived from an EMBL/GenBank/DDBJ whole genome shotgun (WGS) entry which is preliminary data.</text>
</comment>
<dbReference type="Proteomes" id="UP000237440">
    <property type="component" value="Unassembled WGS sequence"/>
</dbReference>
<protein>
    <submittedName>
        <fullName evidence="1">Uncharacterized protein</fullName>
    </submittedName>
</protein>